<dbReference type="Gramene" id="ONI12516">
    <property type="protein sequence ID" value="ONI12516"/>
    <property type="gene ID" value="PRUPE_4G170000"/>
</dbReference>
<evidence type="ECO:0000259" key="3">
    <source>
        <dbReference type="Pfam" id="PF07460"/>
    </source>
</evidence>
<dbReference type="PANTHER" id="PTHR34199">
    <property type="entry name" value="NUMOD3 MOTIF FAMILY PROTEIN, EXPRESSED"/>
    <property type="match status" value="1"/>
</dbReference>
<keyword evidence="1" id="KW-0175">Coiled coil</keyword>
<name>A0A251PLT4_PRUPE</name>
<evidence type="ECO:0000256" key="1">
    <source>
        <dbReference type="SAM" id="Coils"/>
    </source>
</evidence>
<evidence type="ECO:0000256" key="2">
    <source>
        <dbReference type="SAM" id="MobiDB-lite"/>
    </source>
</evidence>
<evidence type="ECO:0000313" key="4">
    <source>
        <dbReference type="EMBL" id="ONI12517.1"/>
    </source>
</evidence>
<gene>
    <name evidence="4" type="ORF">PRUPE_4G170000</name>
</gene>
<dbReference type="AlphaFoldDB" id="A0A251PLT4"/>
<keyword evidence="5" id="KW-1185">Reference proteome</keyword>
<organism evidence="4 5">
    <name type="scientific">Prunus persica</name>
    <name type="common">Peach</name>
    <name type="synonym">Amygdalus persica</name>
    <dbReference type="NCBI Taxonomy" id="3760"/>
    <lineage>
        <taxon>Eukaryota</taxon>
        <taxon>Viridiplantae</taxon>
        <taxon>Streptophyta</taxon>
        <taxon>Embryophyta</taxon>
        <taxon>Tracheophyta</taxon>
        <taxon>Spermatophyta</taxon>
        <taxon>Magnoliopsida</taxon>
        <taxon>eudicotyledons</taxon>
        <taxon>Gunneridae</taxon>
        <taxon>Pentapetalae</taxon>
        <taxon>rosids</taxon>
        <taxon>fabids</taxon>
        <taxon>Rosales</taxon>
        <taxon>Rosaceae</taxon>
        <taxon>Amygdaloideae</taxon>
        <taxon>Amygdaleae</taxon>
        <taxon>Prunus</taxon>
    </lineage>
</organism>
<dbReference type="EMBL" id="CM007654">
    <property type="protein sequence ID" value="ONI12517.1"/>
    <property type="molecule type" value="Genomic_DNA"/>
</dbReference>
<feature type="domain" description="Nuclease associated modular" evidence="3">
    <location>
        <begin position="122"/>
        <end position="149"/>
    </location>
</feature>
<dbReference type="Pfam" id="PF07460">
    <property type="entry name" value="NUMOD3"/>
    <property type="match status" value="1"/>
</dbReference>
<feature type="compositionally biased region" description="Basic and acidic residues" evidence="2">
    <location>
        <begin position="101"/>
        <end position="119"/>
    </location>
</feature>
<feature type="region of interest" description="Disordered" evidence="2">
    <location>
        <begin position="158"/>
        <end position="182"/>
    </location>
</feature>
<dbReference type="Gramene" id="ONI12517">
    <property type="protein sequence ID" value="ONI12517"/>
    <property type="gene ID" value="PRUPE_4G170000"/>
</dbReference>
<sequence>MPFFHLRLTASHSTLNHFPLFGYVVEPTHFPQNTQHLNYHLPVLKNWPPLYAFVHSFPRFHSLGAMHVSADMAEKFDILNVCHSILGMNSYEKQSSIREVQSMHHTDSPDSISKEEKERQRRKKIGLANKGRVPWNKGRKHSSETCARIKQRTTEALKDPKVRKKMSEHPRPHSAESKAKMRSSLRRVWGQRLKWKRLREKLFLSWVESIAEAAKKGGRGQQELCWDSYEKIKQKLHLQELQLAAEKKKEKAKERTKQRATTAEQVKEKNMARIACERRKDGEVYEDTEELTVLQGRNCKQRLMKLERKTSTNGQVAARGDIVMSHISAFEKLDLELMKREKMQKEFSFADQIKAAKNKRMELTMEALSSVHAANKKPGEYA</sequence>
<feature type="coiled-coil region" evidence="1">
    <location>
        <begin position="229"/>
        <end position="258"/>
    </location>
</feature>
<protein>
    <recommendedName>
        <fullName evidence="3">Nuclease associated modular domain-containing protein</fullName>
    </recommendedName>
</protein>
<accession>A0A251PLT4</accession>
<reference evidence="4" key="2">
    <citation type="submission" date="2016-12" db="EMBL/GenBank/DDBJ databases">
        <title>WGS assembly of Prunus persica.</title>
        <authorList>
            <person name="Verde I."/>
            <person name="Jenkins J."/>
            <person name="Dondini L."/>
            <person name="Micali S."/>
            <person name="Pagliarani G."/>
            <person name="Vendramin E."/>
            <person name="Paris R."/>
            <person name="Aramini V."/>
            <person name="Gazza L."/>
            <person name="Rossini L."/>
            <person name="Bassi D."/>
            <person name="Troggio M."/>
            <person name="Shu S."/>
            <person name="Grimwood J.H."/>
            <person name="Tartarini S."/>
            <person name="Dettori M.T."/>
            <person name="Schmutz J."/>
        </authorList>
    </citation>
    <scope>NUCLEOTIDE SEQUENCE</scope>
</reference>
<dbReference type="EMBL" id="CM007654">
    <property type="protein sequence ID" value="ONI12516.1"/>
    <property type="molecule type" value="Genomic_DNA"/>
</dbReference>
<dbReference type="OrthoDB" id="6013at2759"/>
<reference evidence="4 5" key="1">
    <citation type="journal article" date="2013" name="Nat. Genet.">
        <title>The high-quality draft genome of peach (Prunus persica) identifies unique patterns of genetic diversity, domestication and genome evolution.</title>
        <authorList>
            <consortium name="International Peach Genome Initiative"/>
            <person name="Verde I."/>
            <person name="Abbott A.G."/>
            <person name="Scalabrin S."/>
            <person name="Jung S."/>
            <person name="Shu S."/>
            <person name="Marroni F."/>
            <person name="Zhebentyayeva T."/>
            <person name="Dettori M.T."/>
            <person name="Grimwood J."/>
            <person name="Cattonaro F."/>
            <person name="Zuccolo A."/>
            <person name="Rossini L."/>
            <person name="Jenkins J."/>
            <person name="Vendramin E."/>
            <person name="Meisel L.A."/>
            <person name="Decroocq V."/>
            <person name="Sosinski B."/>
            <person name="Prochnik S."/>
            <person name="Mitros T."/>
            <person name="Policriti A."/>
            <person name="Cipriani G."/>
            <person name="Dondini L."/>
            <person name="Ficklin S."/>
            <person name="Goodstein D.M."/>
            <person name="Xuan P."/>
            <person name="Del Fabbro C."/>
            <person name="Aramini V."/>
            <person name="Copetti D."/>
            <person name="Gonzalez S."/>
            <person name="Horner D.S."/>
            <person name="Falchi R."/>
            <person name="Lucas S."/>
            <person name="Mica E."/>
            <person name="Maldonado J."/>
            <person name="Lazzari B."/>
            <person name="Bielenberg D."/>
            <person name="Pirona R."/>
            <person name="Miculan M."/>
            <person name="Barakat A."/>
            <person name="Testolin R."/>
            <person name="Stella A."/>
            <person name="Tartarini S."/>
            <person name="Tonutti P."/>
            <person name="Arus P."/>
            <person name="Orellana A."/>
            <person name="Wells C."/>
            <person name="Main D."/>
            <person name="Vizzotto G."/>
            <person name="Silva H."/>
            <person name="Salamini F."/>
            <person name="Schmutz J."/>
            <person name="Morgante M."/>
            <person name="Rokhsar D.S."/>
        </authorList>
    </citation>
    <scope>NUCLEOTIDE SEQUENCE [LARGE SCALE GENOMIC DNA]</scope>
    <source>
        <strain evidence="5">cv. Nemared</strain>
    </source>
</reference>
<proteinExistence type="predicted"/>
<feature type="compositionally biased region" description="Basic and acidic residues" evidence="2">
    <location>
        <begin position="158"/>
        <end position="179"/>
    </location>
</feature>
<dbReference type="PANTHER" id="PTHR34199:SF1">
    <property type="entry name" value="HISTONE-LYSINE N-METHYLTRANSFERASE, H3 LYSINE-79 SPECIFIC-LIKE PROTEIN"/>
    <property type="match status" value="1"/>
</dbReference>
<evidence type="ECO:0000313" key="5">
    <source>
        <dbReference type="Proteomes" id="UP000006882"/>
    </source>
</evidence>
<feature type="region of interest" description="Disordered" evidence="2">
    <location>
        <begin position="98"/>
        <end position="145"/>
    </location>
</feature>
<dbReference type="GO" id="GO:0003677">
    <property type="term" value="F:DNA binding"/>
    <property type="evidence" value="ECO:0007669"/>
    <property type="project" value="InterPro"/>
</dbReference>
<dbReference type="Proteomes" id="UP000006882">
    <property type="component" value="Chromosome G4"/>
</dbReference>
<dbReference type="InterPro" id="IPR003611">
    <property type="entry name" value="NUMOD3"/>
</dbReference>